<accession>A0ABR1BRE9</accession>
<organism evidence="2 3">
    <name type="scientific">Necator americanus</name>
    <name type="common">Human hookworm</name>
    <dbReference type="NCBI Taxonomy" id="51031"/>
    <lineage>
        <taxon>Eukaryota</taxon>
        <taxon>Metazoa</taxon>
        <taxon>Ecdysozoa</taxon>
        <taxon>Nematoda</taxon>
        <taxon>Chromadorea</taxon>
        <taxon>Rhabditida</taxon>
        <taxon>Rhabditina</taxon>
        <taxon>Rhabditomorpha</taxon>
        <taxon>Strongyloidea</taxon>
        <taxon>Ancylostomatidae</taxon>
        <taxon>Bunostominae</taxon>
        <taxon>Necator</taxon>
    </lineage>
</organism>
<evidence type="ECO:0008006" key="4">
    <source>
        <dbReference type="Google" id="ProtNLM"/>
    </source>
</evidence>
<name>A0ABR1BRE9_NECAM</name>
<keyword evidence="1" id="KW-0812">Transmembrane</keyword>
<feature type="transmembrane region" description="Helical" evidence="1">
    <location>
        <begin position="17"/>
        <end position="37"/>
    </location>
</feature>
<evidence type="ECO:0000256" key="1">
    <source>
        <dbReference type="SAM" id="Phobius"/>
    </source>
</evidence>
<dbReference type="EMBL" id="JAVFWL010000001">
    <property type="protein sequence ID" value="KAK6728470.1"/>
    <property type="molecule type" value="Genomic_DNA"/>
</dbReference>
<feature type="transmembrane region" description="Helical" evidence="1">
    <location>
        <begin position="49"/>
        <end position="75"/>
    </location>
</feature>
<keyword evidence="1" id="KW-0472">Membrane</keyword>
<evidence type="ECO:0000313" key="2">
    <source>
        <dbReference type="EMBL" id="KAK6728470.1"/>
    </source>
</evidence>
<dbReference type="Proteomes" id="UP001303046">
    <property type="component" value="Unassembled WGS sequence"/>
</dbReference>
<dbReference type="Pfam" id="PF10318">
    <property type="entry name" value="7TM_GPCR_Srh"/>
    <property type="match status" value="1"/>
</dbReference>
<comment type="caution">
    <text evidence="2">The sequence shown here is derived from an EMBL/GenBank/DDBJ whole genome shotgun (WGS) entry which is preliminary data.</text>
</comment>
<protein>
    <recommendedName>
        <fullName evidence="4">G-protein coupled receptors family 1 profile domain-containing protein</fullName>
    </recommendedName>
</protein>
<gene>
    <name evidence="2" type="primary">Necator_chrI.g1980</name>
    <name evidence="2" type="ORF">RB195_005854</name>
</gene>
<evidence type="ECO:0000313" key="3">
    <source>
        <dbReference type="Proteomes" id="UP001303046"/>
    </source>
</evidence>
<keyword evidence="1" id="KW-1133">Transmembrane helix</keyword>
<keyword evidence="3" id="KW-1185">Reference proteome</keyword>
<dbReference type="InterPro" id="IPR019422">
    <property type="entry name" value="7TM_GPCR_serpentine_rcpt_Srh"/>
</dbReference>
<sequence length="88" mass="9930">MIGCDDFDPHSELHITFMHALSVLAPPVNLSAIFCIIRKSTKQMGAFKWYLLLYQTANTTIDFIYLTVTLPVIFFPIPMGYTGSWIAA</sequence>
<reference evidence="2 3" key="1">
    <citation type="submission" date="2023-08" db="EMBL/GenBank/DDBJ databases">
        <title>A Necator americanus chromosomal reference genome.</title>
        <authorList>
            <person name="Ilik V."/>
            <person name="Petrzelkova K.J."/>
            <person name="Pardy F."/>
            <person name="Fuh T."/>
            <person name="Niatou-Singa F.S."/>
            <person name="Gouil Q."/>
            <person name="Baker L."/>
            <person name="Ritchie M.E."/>
            <person name="Jex A.R."/>
            <person name="Gazzola D."/>
            <person name="Li H."/>
            <person name="Toshio Fujiwara R."/>
            <person name="Zhan B."/>
            <person name="Aroian R.V."/>
            <person name="Pafco B."/>
            <person name="Schwarz E.M."/>
        </authorList>
    </citation>
    <scope>NUCLEOTIDE SEQUENCE [LARGE SCALE GENOMIC DNA]</scope>
    <source>
        <strain evidence="2 3">Aroian</strain>
        <tissue evidence="2">Whole animal</tissue>
    </source>
</reference>
<proteinExistence type="predicted"/>